<organism evidence="1 2">
    <name type="scientific">Bacteroides uniformis str. 3978 T3 ii</name>
    <dbReference type="NCBI Taxonomy" id="1339349"/>
    <lineage>
        <taxon>Bacteria</taxon>
        <taxon>Pseudomonadati</taxon>
        <taxon>Bacteroidota</taxon>
        <taxon>Bacteroidia</taxon>
        <taxon>Bacteroidales</taxon>
        <taxon>Bacteroidaceae</taxon>
        <taxon>Bacteroides</taxon>
    </lineage>
</organism>
<reference evidence="1 2" key="1">
    <citation type="submission" date="2014-04" db="EMBL/GenBank/DDBJ databases">
        <authorList>
            <person name="Sears C."/>
            <person name="Carroll K."/>
            <person name="Sack B.R."/>
            <person name="Qadri F."/>
            <person name="Myers L.L."/>
            <person name="Chung G.-T."/>
            <person name="Escheverria P."/>
            <person name="Fraser C.M."/>
            <person name="Sadzewicz L."/>
            <person name="Shefchek K.A."/>
            <person name="Tallon L."/>
            <person name="Das S.P."/>
            <person name="Daugherty S."/>
            <person name="Mongodin E.F."/>
        </authorList>
    </citation>
    <scope>NUCLEOTIDE SEQUENCE [LARGE SCALE GENOMIC DNA]</scope>
    <source>
        <strain evidence="1 2">3978 T3 ii</strain>
    </source>
</reference>
<dbReference type="GO" id="GO:0016757">
    <property type="term" value="F:glycosyltransferase activity"/>
    <property type="evidence" value="ECO:0007669"/>
    <property type="project" value="UniProtKB-KW"/>
</dbReference>
<proteinExistence type="predicted"/>
<keyword evidence="1" id="KW-0808">Transferase</keyword>
<dbReference type="Proteomes" id="UP000028013">
    <property type="component" value="Unassembled WGS sequence"/>
</dbReference>
<accession>A0A078STB7</accession>
<dbReference type="RefSeq" id="WP_035448244.1">
    <property type="nucleotide sequence ID" value="NZ_JNHN01000004.1"/>
</dbReference>
<gene>
    <name evidence="1" type="ORF">M094_3209</name>
</gene>
<keyword evidence="1" id="KW-0328">Glycosyltransferase</keyword>
<name>A0A078STB7_BACUN</name>
<evidence type="ECO:0000313" key="2">
    <source>
        <dbReference type="Proteomes" id="UP000028013"/>
    </source>
</evidence>
<sequence length="378" mass="45167">MSALHIGFDHNFIEHSRRVFEEYYPNTNTFVILKKTGALRIIKHPENFVILNLYDERNFGKLWKLCVDNDIDKIVFHGCSIKFASILKFLQTKRKFTVYWLFWGYELYQTLGYEKNYKLLDEPFSPFKISSYYVPNACSKLIRKLCRRYLPSVVMEMLPHIDYFCFWFKDDYDLLKKYFNVPIKYKLFAYSASKRGEAPPYLFDLKDRQTATIMVNHQASAFGNHKTVFRRLKELNCTKQYDVIVPLSYGSSWVKRGVVKMGDKLFGNSFSPITTYLPKEEYFRLLEKVDVAIFGQRRQEASGNIIQLLRNGVKVFLRNDNMLLNYYRARGYIIFSFEDDLIDEYSLRSLSILEKEHNRQCYMDTRLYYDDFMPTFFD</sequence>
<dbReference type="AlphaFoldDB" id="A0A078STB7"/>
<protein>
    <submittedName>
        <fullName evidence="1">4-alpha-L-fucosyltransferase glycosyl transferase group 56 family protein</fullName>
    </submittedName>
</protein>
<dbReference type="PATRIC" id="fig|1339349.3.peg.116"/>
<comment type="caution">
    <text evidence="1">The sequence shown here is derived from an EMBL/GenBank/DDBJ whole genome shotgun (WGS) entry which is preliminary data.</text>
</comment>
<dbReference type="EMBL" id="JNHN01000004">
    <property type="protein sequence ID" value="KDS64908.1"/>
    <property type="molecule type" value="Genomic_DNA"/>
</dbReference>
<evidence type="ECO:0000313" key="1">
    <source>
        <dbReference type="EMBL" id="KDS64908.1"/>
    </source>
</evidence>